<keyword evidence="3" id="KW-1185">Reference proteome</keyword>
<feature type="region of interest" description="Disordered" evidence="1">
    <location>
        <begin position="520"/>
        <end position="552"/>
    </location>
</feature>
<evidence type="ECO:0000313" key="2">
    <source>
        <dbReference type="EMBL" id="CAG2202358.1"/>
    </source>
</evidence>
<feature type="compositionally biased region" description="Basic and acidic residues" evidence="1">
    <location>
        <begin position="461"/>
        <end position="484"/>
    </location>
</feature>
<evidence type="ECO:0000313" key="3">
    <source>
        <dbReference type="Proteomes" id="UP000683360"/>
    </source>
</evidence>
<protein>
    <submittedName>
        <fullName evidence="2">Uncharacterized protein</fullName>
    </submittedName>
</protein>
<sequence>MEMFVQNIEKEKISNKKKLKLRERKIEERKRLSSSLSNRSTRQMEEHIKKESKIIAKNIESIEKRAEKSREETRTRIKTIEKKHAEDRKLFMRRVTTAEQERHKDIVKAERRISYIEKKIVQERMLWQHRLIAARRIESGKKVSSRQLWEIGRKTVEKKKQSLEKSKKGEGNKVYKSQQKFEVDWENKTYLSGKDKLHNNMTKKAINNPVVKTKLSTVNEEDPILLDVGKKKITPRISTKQRITKNVVKQDIVRRSNSERFQRFYVPQKNNYAVKQTTLNTFRKTDTDVSTNYPLNKAESVTNGAEFSKTQQDKEKPKKKISNYDNNLRRDNRLNNPSDPNISNKQTKNPDGEFEQKSQATKPVDIAEKPIQKYNHAARTGNSDRKDTSKPGQIKPNLTQTLKGNFSSINRLQEKKQIITLSDPLIPKSLELGQPEVEEIMGIKPLALVKDNITNKTVHFENKSPESKNSTMKDIEPKSEKNNEEPVNAKFDNQYSKMTEGQISKNKDKKERYEFLFSTIQKPKRIGNNESESENKEKTDKESTNHSVPNLPTTKQVLLLDKTQVKPPEMRTGAVNTKVSLKTKIKELENNTKTKHHFGKMGEVEEGFRNPKTQEDPKTTTVEHITGVSLQNNEIENVKRSIIEDSRERRQKLTVPIKPRAKLSVNSYPSMLLVDQRISEVQRRIDKMMKTSSTDISVA</sequence>
<feature type="compositionally biased region" description="Basic and acidic residues" evidence="1">
    <location>
        <begin position="533"/>
        <end position="544"/>
    </location>
</feature>
<feature type="region of interest" description="Disordered" evidence="1">
    <location>
        <begin position="285"/>
        <end position="398"/>
    </location>
</feature>
<dbReference type="EMBL" id="CAJPWZ010000887">
    <property type="protein sequence ID" value="CAG2202358.1"/>
    <property type="molecule type" value="Genomic_DNA"/>
</dbReference>
<evidence type="ECO:0000256" key="1">
    <source>
        <dbReference type="SAM" id="MobiDB-lite"/>
    </source>
</evidence>
<organism evidence="2 3">
    <name type="scientific">Mytilus edulis</name>
    <name type="common">Blue mussel</name>
    <dbReference type="NCBI Taxonomy" id="6550"/>
    <lineage>
        <taxon>Eukaryota</taxon>
        <taxon>Metazoa</taxon>
        <taxon>Spiralia</taxon>
        <taxon>Lophotrochozoa</taxon>
        <taxon>Mollusca</taxon>
        <taxon>Bivalvia</taxon>
        <taxon>Autobranchia</taxon>
        <taxon>Pteriomorphia</taxon>
        <taxon>Mytilida</taxon>
        <taxon>Mytiloidea</taxon>
        <taxon>Mytilidae</taxon>
        <taxon>Mytilinae</taxon>
        <taxon>Mytilus</taxon>
    </lineage>
</organism>
<dbReference type="Proteomes" id="UP000683360">
    <property type="component" value="Unassembled WGS sequence"/>
</dbReference>
<dbReference type="OrthoDB" id="6127591at2759"/>
<reference evidence="2" key="1">
    <citation type="submission" date="2021-03" db="EMBL/GenBank/DDBJ databases">
        <authorList>
            <person name="Bekaert M."/>
        </authorList>
    </citation>
    <scope>NUCLEOTIDE SEQUENCE</scope>
</reference>
<feature type="compositionally biased region" description="Polar residues" evidence="1">
    <location>
        <begin position="285"/>
        <end position="305"/>
    </location>
</feature>
<gene>
    <name evidence="2" type="ORF">MEDL_16956</name>
</gene>
<proteinExistence type="predicted"/>
<feature type="region of interest" description="Disordered" evidence="1">
    <location>
        <begin position="461"/>
        <end position="485"/>
    </location>
</feature>
<accession>A0A8S3R682</accession>
<feature type="region of interest" description="Disordered" evidence="1">
    <location>
        <begin position="29"/>
        <end position="48"/>
    </location>
</feature>
<name>A0A8S3R682_MYTED</name>
<comment type="caution">
    <text evidence="2">The sequence shown here is derived from an EMBL/GenBank/DDBJ whole genome shotgun (WGS) entry which is preliminary data.</text>
</comment>
<dbReference type="AlphaFoldDB" id="A0A8S3R682"/>